<reference evidence="1 2" key="1">
    <citation type="journal article" date="2019" name="Int. J. Syst. Evol. Microbiol.">
        <title>The Global Catalogue of Microorganisms (GCM) 10K type strain sequencing project: providing services to taxonomists for standard genome sequencing and annotation.</title>
        <authorList>
            <consortium name="The Broad Institute Genomics Platform"/>
            <consortium name="The Broad Institute Genome Sequencing Center for Infectious Disease"/>
            <person name="Wu L."/>
            <person name="Ma J."/>
        </authorList>
    </citation>
    <scope>NUCLEOTIDE SEQUENCE [LARGE SCALE GENOMIC DNA]</scope>
    <source>
        <strain evidence="1 2">JCM 16117</strain>
    </source>
</reference>
<proteinExistence type="predicted"/>
<protein>
    <submittedName>
        <fullName evidence="1">DUF6157 family protein</fullName>
    </submittedName>
</protein>
<name>A0ABN3DE64_9MICO</name>
<dbReference type="EMBL" id="BAAAQY010000003">
    <property type="protein sequence ID" value="GAA2228521.1"/>
    <property type="molecule type" value="Genomic_DNA"/>
</dbReference>
<gene>
    <name evidence="1" type="ORF">GCM10009851_11190</name>
</gene>
<sequence>MADAAVVDVALVDMALVDVGGQGQHGGMHTTNYVDTFIAVADDSTAPGAVVPPARATPSVAELTYRMIAEHPYRYTSDDVVFGVWAERRGIDAASAEGAAARQEFFSKGQPCLRSSDLGKRYGWGVHADSESRVALVPIGTPEYEAFAAGAGPAGGVVAVTKAMRSSRAR</sequence>
<dbReference type="InterPro" id="IPR046155">
    <property type="entry name" value="DUF6157"/>
</dbReference>
<comment type="caution">
    <text evidence="1">The sequence shown here is derived from an EMBL/GenBank/DDBJ whole genome shotgun (WGS) entry which is preliminary data.</text>
</comment>
<dbReference type="Pfam" id="PF19654">
    <property type="entry name" value="DUF6157"/>
    <property type="match status" value="1"/>
</dbReference>
<organism evidence="1 2">
    <name type="scientific">Herbiconiux moechotypicola</name>
    <dbReference type="NCBI Taxonomy" id="637393"/>
    <lineage>
        <taxon>Bacteria</taxon>
        <taxon>Bacillati</taxon>
        <taxon>Actinomycetota</taxon>
        <taxon>Actinomycetes</taxon>
        <taxon>Micrococcales</taxon>
        <taxon>Microbacteriaceae</taxon>
        <taxon>Herbiconiux</taxon>
    </lineage>
</organism>
<evidence type="ECO:0000313" key="2">
    <source>
        <dbReference type="Proteomes" id="UP001500929"/>
    </source>
</evidence>
<dbReference type="Proteomes" id="UP001500929">
    <property type="component" value="Unassembled WGS sequence"/>
</dbReference>
<accession>A0ABN3DE64</accession>
<keyword evidence="2" id="KW-1185">Reference proteome</keyword>
<evidence type="ECO:0000313" key="1">
    <source>
        <dbReference type="EMBL" id="GAA2228521.1"/>
    </source>
</evidence>